<feature type="domain" description="Sulfotransferase" evidence="2">
    <location>
        <begin position="1"/>
        <end position="90"/>
    </location>
</feature>
<evidence type="ECO:0000313" key="4">
    <source>
        <dbReference type="Proteomes" id="UP001460270"/>
    </source>
</evidence>
<proteinExistence type="inferred from homology"/>
<evidence type="ECO:0000256" key="1">
    <source>
        <dbReference type="RuleBase" id="RU361155"/>
    </source>
</evidence>
<dbReference type="EC" id="2.8.2.-" evidence="1"/>
<dbReference type="Proteomes" id="UP001460270">
    <property type="component" value="Unassembled WGS sequence"/>
</dbReference>
<dbReference type="GO" id="GO:0008146">
    <property type="term" value="F:sulfotransferase activity"/>
    <property type="evidence" value="ECO:0007669"/>
    <property type="project" value="InterPro"/>
</dbReference>
<dbReference type="AlphaFoldDB" id="A0AAW0N2S0"/>
<sequence>MKEDLPAALRKMSSFLGKNLSDEVIKKIAEHCSFDTMKNNPCPTSVWYQKFTWTLTNLHFSEKALLEIGKTHFTNEQLNKLRSTINKDLEGESFTLPWKLD</sequence>
<reference evidence="4" key="1">
    <citation type="submission" date="2024-04" db="EMBL/GenBank/DDBJ databases">
        <title>Salinicola lusitanus LLJ914,a marine bacterium isolated from the Okinawa Trough.</title>
        <authorList>
            <person name="Li J."/>
        </authorList>
    </citation>
    <scope>NUCLEOTIDE SEQUENCE [LARGE SCALE GENOMIC DNA]</scope>
</reference>
<dbReference type="Pfam" id="PF00685">
    <property type="entry name" value="Sulfotransfer_1"/>
    <property type="match status" value="1"/>
</dbReference>
<dbReference type="SUPFAM" id="SSF52540">
    <property type="entry name" value="P-loop containing nucleoside triphosphate hydrolases"/>
    <property type="match status" value="1"/>
</dbReference>
<name>A0AAW0N2S0_9GOBI</name>
<comment type="similarity">
    <text evidence="1">Belongs to the sulfotransferase 1 family.</text>
</comment>
<accession>A0AAW0N2S0</accession>
<dbReference type="InterPro" id="IPR000863">
    <property type="entry name" value="Sulfotransferase_dom"/>
</dbReference>
<dbReference type="EMBL" id="JBBPFD010000019">
    <property type="protein sequence ID" value="KAK7887115.1"/>
    <property type="molecule type" value="Genomic_DNA"/>
</dbReference>
<evidence type="ECO:0000313" key="3">
    <source>
        <dbReference type="EMBL" id="KAK7887115.1"/>
    </source>
</evidence>
<evidence type="ECO:0000259" key="2">
    <source>
        <dbReference type="Pfam" id="PF00685"/>
    </source>
</evidence>
<dbReference type="Gene3D" id="3.40.50.300">
    <property type="entry name" value="P-loop containing nucleotide triphosphate hydrolases"/>
    <property type="match status" value="1"/>
</dbReference>
<comment type="caution">
    <text evidence="3">The sequence shown here is derived from an EMBL/GenBank/DDBJ whole genome shotgun (WGS) entry which is preliminary data.</text>
</comment>
<gene>
    <name evidence="3" type="ORF">WMY93_026736</name>
</gene>
<protein>
    <recommendedName>
        <fullName evidence="1">Sulfotransferase</fullName>
        <ecNumber evidence="1">2.8.2.-</ecNumber>
    </recommendedName>
</protein>
<dbReference type="InterPro" id="IPR027417">
    <property type="entry name" value="P-loop_NTPase"/>
</dbReference>
<keyword evidence="4" id="KW-1185">Reference proteome</keyword>
<keyword evidence="1" id="KW-0808">Transferase</keyword>
<organism evidence="3 4">
    <name type="scientific">Mugilogobius chulae</name>
    <name type="common">yellowstripe goby</name>
    <dbReference type="NCBI Taxonomy" id="88201"/>
    <lineage>
        <taxon>Eukaryota</taxon>
        <taxon>Metazoa</taxon>
        <taxon>Chordata</taxon>
        <taxon>Craniata</taxon>
        <taxon>Vertebrata</taxon>
        <taxon>Euteleostomi</taxon>
        <taxon>Actinopterygii</taxon>
        <taxon>Neopterygii</taxon>
        <taxon>Teleostei</taxon>
        <taxon>Neoteleostei</taxon>
        <taxon>Acanthomorphata</taxon>
        <taxon>Gobiaria</taxon>
        <taxon>Gobiiformes</taxon>
        <taxon>Gobioidei</taxon>
        <taxon>Gobiidae</taxon>
        <taxon>Gobionellinae</taxon>
        <taxon>Mugilogobius</taxon>
    </lineage>
</organism>